<dbReference type="PANTHER" id="PTHR38797">
    <property type="entry name" value="NUCLEAR PORE COMPLEX PROTEIN NUP85-RELATED"/>
    <property type="match status" value="1"/>
</dbReference>
<dbReference type="Proteomes" id="UP000799424">
    <property type="component" value="Unassembled WGS sequence"/>
</dbReference>
<evidence type="ECO:0000313" key="2">
    <source>
        <dbReference type="Proteomes" id="UP000799424"/>
    </source>
</evidence>
<organism evidence="1 2">
    <name type="scientific">Ophiobolus disseminans</name>
    <dbReference type="NCBI Taxonomy" id="1469910"/>
    <lineage>
        <taxon>Eukaryota</taxon>
        <taxon>Fungi</taxon>
        <taxon>Dikarya</taxon>
        <taxon>Ascomycota</taxon>
        <taxon>Pezizomycotina</taxon>
        <taxon>Dothideomycetes</taxon>
        <taxon>Pleosporomycetidae</taxon>
        <taxon>Pleosporales</taxon>
        <taxon>Pleosporineae</taxon>
        <taxon>Phaeosphaeriaceae</taxon>
        <taxon>Ophiobolus</taxon>
    </lineage>
</organism>
<dbReference type="PANTHER" id="PTHR38797:SF6">
    <property type="match status" value="1"/>
</dbReference>
<gene>
    <name evidence="1" type="ORF">CC86DRAFT_372782</name>
</gene>
<evidence type="ECO:0000313" key="1">
    <source>
        <dbReference type="EMBL" id="KAF2823055.1"/>
    </source>
</evidence>
<dbReference type="AlphaFoldDB" id="A0A6A6ZS02"/>
<dbReference type="Pfam" id="PF12311">
    <property type="entry name" value="DUF3632"/>
    <property type="match status" value="1"/>
</dbReference>
<name>A0A6A6ZS02_9PLEO</name>
<protein>
    <submittedName>
        <fullName evidence="1">Uncharacterized protein</fullName>
    </submittedName>
</protein>
<sequence length="249" mass="28163">MTDVSQTQDEGSEEFRILKALIANKDMTPEQAVTQIICLTQAPQTRGRQLANHCYFTARALMTTAAESAPEEQHKLITFLNQLRSNAVTDPETGEVLEHDGKVVWEGLPTFGYTLADDLHAIGGPNPSPEEAKQSLNTIAFVAQLDASAGDAEIINFSSMWALHFIMRALDDEPRHEHFDLAVRLACMWFIHDAEKLWSKVPETRFFTLSNWQGWRRALEEAEEGFEDKDMKSVIGRALAEMRRVEDDR</sequence>
<keyword evidence="2" id="KW-1185">Reference proteome</keyword>
<accession>A0A6A6ZS02</accession>
<dbReference type="InterPro" id="IPR022085">
    <property type="entry name" value="OpdG"/>
</dbReference>
<reference evidence="1" key="1">
    <citation type="journal article" date="2020" name="Stud. Mycol.">
        <title>101 Dothideomycetes genomes: a test case for predicting lifestyles and emergence of pathogens.</title>
        <authorList>
            <person name="Haridas S."/>
            <person name="Albert R."/>
            <person name="Binder M."/>
            <person name="Bloem J."/>
            <person name="Labutti K."/>
            <person name="Salamov A."/>
            <person name="Andreopoulos B."/>
            <person name="Baker S."/>
            <person name="Barry K."/>
            <person name="Bills G."/>
            <person name="Bluhm B."/>
            <person name="Cannon C."/>
            <person name="Castanera R."/>
            <person name="Culley D."/>
            <person name="Daum C."/>
            <person name="Ezra D."/>
            <person name="Gonzalez J."/>
            <person name="Henrissat B."/>
            <person name="Kuo A."/>
            <person name="Liang C."/>
            <person name="Lipzen A."/>
            <person name="Lutzoni F."/>
            <person name="Magnuson J."/>
            <person name="Mondo S."/>
            <person name="Nolan M."/>
            <person name="Ohm R."/>
            <person name="Pangilinan J."/>
            <person name="Park H.-J."/>
            <person name="Ramirez L."/>
            <person name="Alfaro M."/>
            <person name="Sun H."/>
            <person name="Tritt A."/>
            <person name="Yoshinaga Y."/>
            <person name="Zwiers L.-H."/>
            <person name="Turgeon B."/>
            <person name="Goodwin S."/>
            <person name="Spatafora J."/>
            <person name="Crous P."/>
            <person name="Grigoriev I."/>
        </authorList>
    </citation>
    <scope>NUCLEOTIDE SEQUENCE</scope>
    <source>
        <strain evidence="1">CBS 113818</strain>
    </source>
</reference>
<dbReference type="EMBL" id="MU006233">
    <property type="protein sequence ID" value="KAF2823055.1"/>
    <property type="molecule type" value="Genomic_DNA"/>
</dbReference>
<proteinExistence type="predicted"/>
<dbReference type="OrthoDB" id="3350591at2759"/>
<dbReference type="InterPro" id="IPR053204">
    <property type="entry name" value="Oxopyrrolidines_Biosynth-assoc"/>
</dbReference>